<evidence type="ECO:0000256" key="1">
    <source>
        <dbReference type="ARBA" id="ARBA00023157"/>
    </source>
</evidence>
<dbReference type="PROSITE" id="PS00280">
    <property type="entry name" value="BPTI_KUNITZ_1"/>
    <property type="match status" value="1"/>
</dbReference>
<dbReference type="SMART" id="SM00131">
    <property type="entry name" value="KU"/>
    <property type="match status" value="1"/>
</dbReference>
<evidence type="ECO:0000259" key="3">
    <source>
        <dbReference type="PROSITE" id="PS50279"/>
    </source>
</evidence>
<feature type="domain" description="BPTI/Kunitz inhibitor" evidence="3">
    <location>
        <begin position="39"/>
        <end position="89"/>
    </location>
</feature>
<evidence type="ECO:0000313" key="5">
    <source>
        <dbReference type="RefSeq" id="XP_014643046.1"/>
    </source>
</evidence>
<dbReference type="CDD" id="cd22592">
    <property type="entry name" value="Kunitz_BPTI"/>
    <property type="match status" value="1"/>
</dbReference>
<dbReference type="InterPro" id="IPR036880">
    <property type="entry name" value="Kunitz_BPTI_sf"/>
</dbReference>
<name>A0ABM1CU15_CERSS</name>
<dbReference type="SUPFAM" id="SSF57362">
    <property type="entry name" value="BPTI-like"/>
    <property type="match status" value="1"/>
</dbReference>
<evidence type="ECO:0000313" key="4">
    <source>
        <dbReference type="Proteomes" id="UP000694910"/>
    </source>
</evidence>
<dbReference type="PANTHER" id="PTHR10083:SF373">
    <property type="entry name" value="SERINE PEPTIDASE INHIBITOR, KUNITZ TYPE, 2"/>
    <property type="match status" value="1"/>
</dbReference>
<dbReference type="Pfam" id="PF00014">
    <property type="entry name" value="Kunitz_BPTI"/>
    <property type="match status" value="1"/>
</dbReference>
<dbReference type="Gene3D" id="4.10.410.10">
    <property type="entry name" value="Pancreatic trypsin inhibitor Kunitz domain"/>
    <property type="match status" value="1"/>
</dbReference>
<keyword evidence="1" id="KW-1015">Disulfide bond</keyword>
<dbReference type="Proteomes" id="UP000694910">
    <property type="component" value="Unplaced"/>
</dbReference>
<dbReference type="InterPro" id="IPR002223">
    <property type="entry name" value="Kunitz_BPTI"/>
</dbReference>
<dbReference type="PROSITE" id="PS50279">
    <property type="entry name" value="BPTI_KUNITZ_2"/>
    <property type="match status" value="1"/>
</dbReference>
<dbReference type="InterPro" id="IPR020901">
    <property type="entry name" value="Prtase_inh_Kunz-CS"/>
</dbReference>
<keyword evidence="2" id="KW-0732">Signal</keyword>
<dbReference type="RefSeq" id="XP_014643046.1">
    <property type="nucleotide sequence ID" value="XM_014787560.1"/>
</dbReference>
<organism evidence="4 5">
    <name type="scientific">Ceratotherium simum simum</name>
    <name type="common">Southern white rhinoceros</name>
    <dbReference type="NCBI Taxonomy" id="73337"/>
    <lineage>
        <taxon>Eukaryota</taxon>
        <taxon>Metazoa</taxon>
        <taxon>Chordata</taxon>
        <taxon>Craniata</taxon>
        <taxon>Vertebrata</taxon>
        <taxon>Euteleostomi</taxon>
        <taxon>Mammalia</taxon>
        <taxon>Eutheria</taxon>
        <taxon>Laurasiatheria</taxon>
        <taxon>Perissodactyla</taxon>
        <taxon>Rhinocerotidae</taxon>
        <taxon>Ceratotherium</taxon>
    </lineage>
</organism>
<feature type="chain" id="PRO_5045670184" evidence="2">
    <location>
        <begin position="25"/>
        <end position="142"/>
    </location>
</feature>
<dbReference type="PRINTS" id="PR00759">
    <property type="entry name" value="BASICPTASE"/>
</dbReference>
<proteinExistence type="predicted"/>
<reference evidence="5" key="1">
    <citation type="submission" date="2025-08" db="UniProtKB">
        <authorList>
            <consortium name="RefSeq"/>
        </authorList>
    </citation>
    <scope>IDENTIFICATION</scope>
</reference>
<sequence length="142" mass="16120">MKMDRLCLFALLALLSILVAGTQGNKELSCILAVPPAFCLEPPYTGPCKARFPRYFFNATSRECKVFTYGGCRGKKNNFGDKEECLRTCRGNDPPPKSPRREEEKEEGKRVCRLQLVEQLIELCWAWKLHMFLVPTGAKSDT</sequence>
<protein>
    <submittedName>
        <fullName evidence="5">Uterine plasmin/trypsin inhibitor-like</fullName>
    </submittedName>
</protein>
<dbReference type="GeneID" id="101393382"/>
<evidence type="ECO:0000256" key="2">
    <source>
        <dbReference type="SAM" id="SignalP"/>
    </source>
</evidence>
<keyword evidence="4" id="KW-1185">Reference proteome</keyword>
<feature type="signal peptide" evidence="2">
    <location>
        <begin position="1"/>
        <end position="24"/>
    </location>
</feature>
<dbReference type="PANTHER" id="PTHR10083">
    <property type="entry name" value="KUNITZ-TYPE PROTEASE INHIBITOR-RELATED"/>
    <property type="match status" value="1"/>
</dbReference>
<dbReference type="InterPro" id="IPR050098">
    <property type="entry name" value="TFPI/VKTCI-like"/>
</dbReference>
<gene>
    <name evidence="5" type="primary">LOC101393382</name>
</gene>
<accession>A0ABM1CU15</accession>